<evidence type="ECO:0000313" key="2">
    <source>
        <dbReference type="EMBL" id="NMM44746.1"/>
    </source>
</evidence>
<keyword evidence="3" id="KW-1185">Reference proteome</keyword>
<evidence type="ECO:0000313" key="3">
    <source>
        <dbReference type="Proteomes" id="UP000539372"/>
    </source>
</evidence>
<proteinExistence type="predicted"/>
<dbReference type="Pfam" id="PF17131">
    <property type="entry name" value="LolA_like"/>
    <property type="match status" value="1"/>
</dbReference>
<protein>
    <submittedName>
        <fullName evidence="2">Outer membrane lipoprotein-sorting protein</fullName>
    </submittedName>
</protein>
<gene>
    <name evidence="2" type="ORF">HH303_09670</name>
</gene>
<keyword evidence="2" id="KW-0449">Lipoprotein</keyword>
<comment type="caution">
    <text evidence="2">The sequence shown here is derived from an EMBL/GenBank/DDBJ whole genome shotgun (WGS) entry which is preliminary data.</text>
</comment>
<accession>A0A7Y0E1J8</accession>
<organism evidence="2 3">
    <name type="scientific">Pacificispira spongiicola</name>
    <dbReference type="NCBI Taxonomy" id="2729598"/>
    <lineage>
        <taxon>Bacteria</taxon>
        <taxon>Pseudomonadati</taxon>
        <taxon>Pseudomonadota</taxon>
        <taxon>Alphaproteobacteria</taxon>
        <taxon>Rhodospirillales</taxon>
        <taxon>Rhodospirillaceae</taxon>
        <taxon>Pacificispira</taxon>
    </lineage>
</organism>
<dbReference type="Gene3D" id="2.50.20.10">
    <property type="entry name" value="Lipoprotein localisation LolA/LolB/LppX"/>
    <property type="match status" value="1"/>
</dbReference>
<evidence type="ECO:0000259" key="1">
    <source>
        <dbReference type="Pfam" id="PF17131"/>
    </source>
</evidence>
<dbReference type="EMBL" id="JABBNT010000003">
    <property type="protein sequence ID" value="NMM44746.1"/>
    <property type="molecule type" value="Genomic_DNA"/>
</dbReference>
<name>A0A7Y0E1J8_9PROT</name>
<reference evidence="2 3" key="1">
    <citation type="submission" date="2020-04" db="EMBL/GenBank/DDBJ databases">
        <title>Rhodospirillaceae bacterium KN72 isolated from deep sea.</title>
        <authorList>
            <person name="Zhang D.-C."/>
        </authorList>
    </citation>
    <scope>NUCLEOTIDE SEQUENCE [LARGE SCALE GENOMIC DNA]</scope>
    <source>
        <strain evidence="2 3">KN72</strain>
    </source>
</reference>
<dbReference type="InterPro" id="IPR033399">
    <property type="entry name" value="TP_0789-like"/>
</dbReference>
<sequence length="296" mass="34304">MSENSSRFLALFAAGALTLCAPFIPLQTTAQQAAAQTVAPEDMTGAQIMDEVSGRHDRPYEMENQAMTLMDDRGNTEDRMLRRYAREVEDDLYRYLLVFDEPAGVRGVALLTWQNRGASDDQWIHLPAYGREMKRSADGGKRNYFMGTDFAFEDMTSEDRSKFSYERQADETAEIKDETGAVVETVDAFVVDAYPKDEDLAAETGYQYRRLYISKDRFFIRRIDFFDRRGRYLKTQHSRDMVQIEGDTWRANTTVMDNDKLKHKTLVRVESRDLSEDSVPARMFEQRWVTSGRHLR</sequence>
<dbReference type="RefSeq" id="WP_169625146.1">
    <property type="nucleotide sequence ID" value="NZ_JABBNT010000003.1"/>
</dbReference>
<dbReference type="Proteomes" id="UP000539372">
    <property type="component" value="Unassembled WGS sequence"/>
</dbReference>
<dbReference type="AlphaFoldDB" id="A0A7Y0E1J8"/>
<dbReference type="CDD" id="cd16329">
    <property type="entry name" value="LolA_like"/>
    <property type="match status" value="1"/>
</dbReference>
<feature type="domain" description="Uncharacterized protein TP-0789" evidence="1">
    <location>
        <begin position="94"/>
        <end position="288"/>
    </location>
</feature>